<comment type="similarity">
    <text evidence="2 11">Belongs to the UQCRQ/QCR8 family.</text>
</comment>
<evidence type="ECO:0000256" key="10">
    <source>
        <dbReference type="ARBA" id="ARBA00023136"/>
    </source>
</evidence>
<accession>A0A1Y1Z7C4</accession>
<dbReference type="SUPFAM" id="SSF81508">
    <property type="entry name" value="Ubiquinone-binding protein QP-C of cytochrome bc1 complex (Ubiquinol-cytochrome c reductase)"/>
    <property type="match status" value="1"/>
</dbReference>
<evidence type="ECO:0000256" key="3">
    <source>
        <dbReference type="ARBA" id="ARBA00022448"/>
    </source>
</evidence>
<evidence type="ECO:0000256" key="4">
    <source>
        <dbReference type="ARBA" id="ARBA00022660"/>
    </source>
</evidence>
<keyword evidence="8" id="KW-1133">Transmembrane helix</keyword>
<evidence type="ECO:0000256" key="6">
    <source>
        <dbReference type="ARBA" id="ARBA00022792"/>
    </source>
</evidence>
<dbReference type="PANTHER" id="PTHR12119">
    <property type="entry name" value="UBIQUINOL-CYTOCHROME C REDUCTASE COMPLEX UBIQUINONE-BINDING PROTEIN QP-C"/>
    <property type="match status" value="1"/>
</dbReference>
<organism evidence="12 13">
    <name type="scientific">Clohesyomyces aquaticus</name>
    <dbReference type="NCBI Taxonomy" id="1231657"/>
    <lineage>
        <taxon>Eukaryota</taxon>
        <taxon>Fungi</taxon>
        <taxon>Dikarya</taxon>
        <taxon>Ascomycota</taxon>
        <taxon>Pezizomycotina</taxon>
        <taxon>Dothideomycetes</taxon>
        <taxon>Pleosporomycetidae</taxon>
        <taxon>Pleosporales</taxon>
        <taxon>Lindgomycetaceae</taxon>
        <taxon>Clohesyomyces</taxon>
    </lineage>
</organism>
<evidence type="ECO:0000313" key="13">
    <source>
        <dbReference type="Proteomes" id="UP000193144"/>
    </source>
</evidence>
<name>A0A1Y1Z7C4_9PLEO</name>
<dbReference type="AlphaFoldDB" id="A0A1Y1Z7C4"/>
<dbReference type="GO" id="GO:0045275">
    <property type="term" value="C:respiratory chain complex III"/>
    <property type="evidence" value="ECO:0007669"/>
    <property type="project" value="UniProtKB-UniRule"/>
</dbReference>
<evidence type="ECO:0000256" key="9">
    <source>
        <dbReference type="ARBA" id="ARBA00023128"/>
    </source>
</evidence>
<evidence type="ECO:0000256" key="7">
    <source>
        <dbReference type="ARBA" id="ARBA00022982"/>
    </source>
</evidence>
<comment type="function">
    <text evidence="11">Component of the ubiquinol-cytochrome c oxidoreductase, a multisubunit transmembrane complex that is part of the mitochondrial electron transport chain which drives oxidative phosphorylation. The complex plays an important role in the uptake of multiple carbon sources present in different host niches.</text>
</comment>
<evidence type="ECO:0000256" key="5">
    <source>
        <dbReference type="ARBA" id="ARBA00022692"/>
    </source>
</evidence>
<gene>
    <name evidence="12" type="ORF">BCR34DRAFT_604315</name>
</gene>
<comment type="subunit">
    <text evidence="11">Component of the ubiquinol-cytochrome c oxidoreductase (cytochrome b-c1 complex, complex III, CIII), a multisubunit enzyme composed of 3 respiratory subunits cytochrome b, cytochrome c1 and Rieske protein, 2 core protein subunits, and additional low-molecular weight protein subunits. The complex exists as an obligatory dimer and forms supercomplexes (SCs) in the inner mitochondrial membrane with cytochrome c oxidase (complex IV, CIV).</text>
</comment>
<dbReference type="FunFam" id="1.20.5.210:FF:000001">
    <property type="entry name" value="Cytochrome b-c1 complex subunit 8"/>
    <property type="match status" value="1"/>
</dbReference>
<proteinExistence type="inferred from homology"/>
<keyword evidence="4 11" id="KW-0679">Respiratory chain</keyword>
<reference evidence="12 13" key="1">
    <citation type="submission" date="2016-07" db="EMBL/GenBank/DDBJ databases">
        <title>Pervasive Adenine N6-methylation of Active Genes in Fungi.</title>
        <authorList>
            <consortium name="DOE Joint Genome Institute"/>
            <person name="Mondo S.J."/>
            <person name="Dannebaum R.O."/>
            <person name="Kuo R.C."/>
            <person name="Labutti K."/>
            <person name="Haridas S."/>
            <person name="Kuo A."/>
            <person name="Salamov A."/>
            <person name="Ahrendt S.R."/>
            <person name="Lipzen A."/>
            <person name="Sullivan W."/>
            <person name="Andreopoulos W.B."/>
            <person name="Clum A."/>
            <person name="Lindquist E."/>
            <person name="Daum C."/>
            <person name="Ramamoorthy G.K."/>
            <person name="Gryganskyi A."/>
            <person name="Culley D."/>
            <person name="Magnuson J.K."/>
            <person name="James T.Y."/>
            <person name="O'Malley M.A."/>
            <person name="Stajich J.E."/>
            <person name="Spatafora J.W."/>
            <person name="Visel A."/>
            <person name="Grigoriev I.V."/>
        </authorList>
    </citation>
    <scope>NUCLEOTIDE SEQUENCE [LARGE SCALE GENOMIC DNA]</scope>
    <source>
        <strain evidence="12 13">CBS 115471</strain>
    </source>
</reference>
<dbReference type="InterPro" id="IPR036642">
    <property type="entry name" value="Cyt_bc1_su8_sf"/>
</dbReference>
<dbReference type="Proteomes" id="UP000193144">
    <property type="component" value="Unassembled WGS sequence"/>
</dbReference>
<keyword evidence="3 11" id="KW-0813">Transport</keyword>
<dbReference type="Pfam" id="PF02939">
    <property type="entry name" value="UcrQ"/>
    <property type="match status" value="1"/>
</dbReference>
<keyword evidence="7 11" id="KW-0249">Electron transport</keyword>
<dbReference type="GO" id="GO:0006122">
    <property type="term" value="P:mitochondrial electron transport, ubiquinol to cytochrome c"/>
    <property type="evidence" value="ECO:0007669"/>
    <property type="project" value="UniProtKB-UniRule"/>
</dbReference>
<evidence type="ECO:0000256" key="2">
    <source>
        <dbReference type="ARBA" id="ARBA00007668"/>
    </source>
</evidence>
<evidence type="ECO:0000313" key="12">
    <source>
        <dbReference type="EMBL" id="ORY06153.1"/>
    </source>
</evidence>
<dbReference type="GO" id="GO:0005743">
    <property type="term" value="C:mitochondrial inner membrane"/>
    <property type="evidence" value="ECO:0007669"/>
    <property type="project" value="UniProtKB-SubCell"/>
</dbReference>
<keyword evidence="13" id="KW-1185">Reference proteome</keyword>
<dbReference type="InterPro" id="IPR004205">
    <property type="entry name" value="Cyt_bc1_su8"/>
</dbReference>
<evidence type="ECO:0000256" key="8">
    <source>
        <dbReference type="ARBA" id="ARBA00022989"/>
    </source>
</evidence>
<dbReference type="OrthoDB" id="6683853at2759"/>
<keyword evidence="10" id="KW-0472">Membrane</keyword>
<dbReference type="Gene3D" id="1.20.5.210">
    <property type="entry name" value="Cytochrome b-c1 complex subunit 8"/>
    <property type="match status" value="1"/>
</dbReference>
<keyword evidence="6 11" id="KW-0999">Mitochondrion inner membrane</keyword>
<keyword evidence="5" id="KW-0812">Transmembrane</keyword>
<evidence type="ECO:0000256" key="1">
    <source>
        <dbReference type="ARBA" id="ARBA00004434"/>
    </source>
</evidence>
<comment type="caution">
    <text evidence="12">The sequence shown here is derived from an EMBL/GenBank/DDBJ whole genome shotgun (WGS) entry which is preliminary data.</text>
</comment>
<sequence length="105" mass="11635">MAGGKESSGARVKTGWHIGEWGNPYEGGGQPGRGTVTYTVSPNRQRPMAGVISKGPWNVFRRTKNQILYVLPPFVGGYFLMEWAIERNEYLNSKAGIKEFGGQEE</sequence>
<evidence type="ECO:0000256" key="11">
    <source>
        <dbReference type="RuleBase" id="RU368118"/>
    </source>
</evidence>
<dbReference type="STRING" id="1231657.A0A1Y1Z7C4"/>
<keyword evidence="9 11" id="KW-0496">Mitochondrion</keyword>
<protein>
    <recommendedName>
        <fullName evidence="11">Cytochrome b-c1 complex subunit 8</fullName>
    </recommendedName>
    <alternativeName>
        <fullName evidence="11">Complex III subunit 8</fullName>
    </alternativeName>
</protein>
<comment type="subcellular location">
    <subcellularLocation>
        <location evidence="1 11">Mitochondrion inner membrane</location>
        <topology evidence="1 11">Single-pass membrane protein</topology>
    </subcellularLocation>
</comment>
<dbReference type="PANTHER" id="PTHR12119:SF2">
    <property type="entry name" value="CYTOCHROME B-C1 COMPLEX SUBUNIT 8"/>
    <property type="match status" value="1"/>
</dbReference>
<dbReference type="EMBL" id="MCFA01000119">
    <property type="protein sequence ID" value="ORY06153.1"/>
    <property type="molecule type" value="Genomic_DNA"/>
</dbReference>